<comment type="caution">
    <text evidence="3">The sequence shown here is derived from an EMBL/GenBank/DDBJ whole genome shotgun (WGS) entry which is preliminary data.</text>
</comment>
<dbReference type="InterPro" id="IPR001279">
    <property type="entry name" value="Metallo-B-lactamas"/>
</dbReference>
<sequence length="320" mass="33868">MPTTRRGFLGATLALAMDGWHPAAAAGTRVTLERLQPGVYVARAGNAEVARANAAEVVPTLVHLSGAGVLVVDPGPQAAWGGALLGAIRALTPQPVRWVVNTHAHPENVLANAAFARLRPRPVFLASAATAALMRQRCAACLARMATLLGNGAMRGAAIVLPEPALEPDGWLHTGATAWQVQVYANAHSASDTVLYAPQLQLLCAGGLAYRERVPEMHEASVQGWRRALRRLQELPARTVVGTAPGTPAQTLAPTLAYLDALADGIGVALAAGSDASRASDAVAAAPFRHWRHFQSRHPLNVQRAWRELEDLWMQGEPLA</sequence>
<dbReference type="SUPFAM" id="SSF56281">
    <property type="entry name" value="Metallo-hydrolase/oxidoreductase"/>
    <property type="match status" value="1"/>
</dbReference>
<dbReference type="Pfam" id="PF00753">
    <property type="entry name" value="Lactamase_B"/>
    <property type="match status" value="1"/>
</dbReference>
<comment type="similarity">
    <text evidence="1">Belongs to the metallo-beta-lactamase superfamily. Class-B beta-lactamase family.</text>
</comment>
<evidence type="ECO:0000313" key="4">
    <source>
        <dbReference type="Proteomes" id="UP000253501"/>
    </source>
</evidence>
<dbReference type="GO" id="GO:0017001">
    <property type="term" value="P:antibiotic catabolic process"/>
    <property type="evidence" value="ECO:0007669"/>
    <property type="project" value="UniProtKB-ARBA"/>
</dbReference>
<dbReference type="SMART" id="SM00849">
    <property type="entry name" value="Lactamase_B"/>
    <property type="match status" value="1"/>
</dbReference>
<accession>A0A367PEW2</accession>
<dbReference type="CDD" id="cd16282">
    <property type="entry name" value="metallo-hydrolase-like_MBL-fold"/>
    <property type="match status" value="1"/>
</dbReference>
<reference evidence="3 4" key="1">
    <citation type="submission" date="2018-04" db="EMBL/GenBank/DDBJ databases">
        <title>Cupriavidus necator CR12 genome sequencing and assembly.</title>
        <authorList>
            <person name="Ben Fekih I."/>
            <person name="Mazhar H.S."/>
            <person name="Bello S.K."/>
            <person name="Rensing C."/>
        </authorList>
    </citation>
    <scope>NUCLEOTIDE SEQUENCE [LARGE SCALE GENOMIC DNA]</scope>
    <source>
        <strain evidence="3 4">CR12</strain>
    </source>
</reference>
<dbReference type="InterPro" id="IPR050855">
    <property type="entry name" value="NDM-1-like"/>
</dbReference>
<organism evidence="3 4">
    <name type="scientific">Cupriavidus necator</name>
    <name type="common">Alcaligenes eutrophus</name>
    <name type="synonym">Ralstonia eutropha</name>
    <dbReference type="NCBI Taxonomy" id="106590"/>
    <lineage>
        <taxon>Bacteria</taxon>
        <taxon>Pseudomonadati</taxon>
        <taxon>Pseudomonadota</taxon>
        <taxon>Betaproteobacteria</taxon>
        <taxon>Burkholderiales</taxon>
        <taxon>Burkholderiaceae</taxon>
        <taxon>Cupriavidus</taxon>
    </lineage>
</organism>
<name>A0A367PEW2_CUPNE</name>
<dbReference type="PANTHER" id="PTHR42951">
    <property type="entry name" value="METALLO-BETA-LACTAMASE DOMAIN-CONTAINING"/>
    <property type="match status" value="1"/>
</dbReference>
<keyword evidence="3" id="KW-0378">Hydrolase</keyword>
<dbReference type="PROSITE" id="PS51318">
    <property type="entry name" value="TAT"/>
    <property type="match status" value="1"/>
</dbReference>
<dbReference type="InterPro" id="IPR036866">
    <property type="entry name" value="RibonucZ/Hydroxyglut_hydro"/>
</dbReference>
<gene>
    <name evidence="3" type="ORF">DDK22_23280</name>
</gene>
<dbReference type="EMBL" id="QDHA01000058">
    <property type="protein sequence ID" value="RCJ06094.1"/>
    <property type="molecule type" value="Genomic_DNA"/>
</dbReference>
<dbReference type="Gene3D" id="3.60.15.10">
    <property type="entry name" value="Ribonuclease Z/Hydroxyacylglutathione hydrolase-like"/>
    <property type="match status" value="1"/>
</dbReference>
<dbReference type="AlphaFoldDB" id="A0A367PEW2"/>
<evidence type="ECO:0000256" key="1">
    <source>
        <dbReference type="ARBA" id="ARBA00005250"/>
    </source>
</evidence>
<dbReference type="Proteomes" id="UP000253501">
    <property type="component" value="Unassembled WGS sequence"/>
</dbReference>
<dbReference type="RefSeq" id="WP_114133981.1">
    <property type="nucleotide sequence ID" value="NZ_CP068435.1"/>
</dbReference>
<dbReference type="PANTHER" id="PTHR42951:SF4">
    <property type="entry name" value="ACYL-COENZYME A THIOESTERASE MBLAC2"/>
    <property type="match status" value="1"/>
</dbReference>
<protein>
    <submittedName>
        <fullName evidence="3">MBL fold metallo-hydrolase</fullName>
    </submittedName>
</protein>
<dbReference type="GO" id="GO:0016787">
    <property type="term" value="F:hydrolase activity"/>
    <property type="evidence" value="ECO:0007669"/>
    <property type="project" value="UniProtKB-KW"/>
</dbReference>
<dbReference type="InterPro" id="IPR006311">
    <property type="entry name" value="TAT_signal"/>
</dbReference>
<proteinExistence type="inferred from homology"/>
<feature type="domain" description="Metallo-beta-lactamase" evidence="2">
    <location>
        <begin position="56"/>
        <end position="244"/>
    </location>
</feature>
<evidence type="ECO:0000259" key="2">
    <source>
        <dbReference type="SMART" id="SM00849"/>
    </source>
</evidence>
<evidence type="ECO:0000313" key="3">
    <source>
        <dbReference type="EMBL" id="RCJ06094.1"/>
    </source>
</evidence>